<dbReference type="EMBL" id="AQFT01000115">
    <property type="protein sequence ID" value="EMZ22894.1"/>
    <property type="molecule type" value="Genomic_DNA"/>
</dbReference>
<sequence length="38" mass="4388">MSDFNFNSDEECLNVSVRSVVLQPLIDTFIHKTLIHPQ</sequence>
<dbReference type="Proteomes" id="UP000012589">
    <property type="component" value="Unassembled WGS sequence"/>
</dbReference>
<proteinExistence type="predicted"/>
<comment type="caution">
    <text evidence="1">The sequence shown here is derived from an EMBL/GenBank/DDBJ whole genome shotgun (WGS) entry which is preliminary data.</text>
</comment>
<protein>
    <submittedName>
        <fullName evidence="1">Uncharacterized protein</fullName>
    </submittedName>
</protein>
<dbReference type="STRING" id="1235802.C823_03763"/>
<evidence type="ECO:0000313" key="1">
    <source>
        <dbReference type="EMBL" id="EMZ22894.1"/>
    </source>
</evidence>
<dbReference type="AlphaFoldDB" id="N2AER3"/>
<evidence type="ECO:0000313" key="2">
    <source>
        <dbReference type="Proteomes" id="UP000012589"/>
    </source>
</evidence>
<accession>N2AER3</accession>
<gene>
    <name evidence="1" type="ORF">C823_03763</name>
</gene>
<name>N2AER3_9FIRM</name>
<dbReference type="HOGENOM" id="CLU_3328066_0_0_9"/>
<keyword evidence="2" id="KW-1185">Reference proteome</keyword>
<reference evidence="1 2" key="1">
    <citation type="journal article" date="2014" name="Genome Announc.">
        <title>Draft genome sequences of the altered schaedler flora, a defined bacterial community from gnotobiotic mice.</title>
        <authorList>
            <person name="Wannemuehler M.J."/>
            <person name="Overstreet A.M."/>
            <person name="Ward D.V."/>
            <person name="Phillips G.J."/>
        </authorList>
    </citation>
    <scope>NUCLEOTIDE SEQUENCE [LARGE SCALE GENOMIC DNA]</scope>
    <source>
        <strain evidence="1 2">ASF492</strain>
    </source>
</reference>
<organism evidence="1 2">
    <name type="scientific">Eubacterium plexicaudatum ASF492</name>
    <dbReference type="NCBI Taxonomy" id="1235802"/>
    <lineage>
        <taxon>Bacteria</taxon>
        <taxon>Bacillati</taxon>
        <taxon>Bacillota</taxon>
        <taxon>Clostridia</taxon>
        <taxon>Eubacteriales</taxon>
        <taxon>Eubacteriaceae</taxon>
        <taxon>Eubacterium</taxon>
    </lineage>
</organism>